<evidence type="ECO:0000256" key="8">
    <source>
        <dbReference type="ARBA" id="ARBA00023239"/>
    </source>
</evidence>
<evidence type="ECO:0000256" key="7">
    <source>
        <dbReference type="ARBA" id="ARBA00023209"/>
    </source>
</evidence>
<evidence type="ECO:0000313" key="12">
    <source>
        <dbReference type="EMBL" id="SUZ92159.1"/>
    </source>
</evidence>
<dbReference type="GO" id="GO:0004609">
    <property type="term" value="F:phosphatidylserine decarboxylase activity"/>
    <property type="evidence" value="ECO:0007669"/>
    <property type="project" value="InterPro"/>
</dbReference>
<evidence type="ECO:0008006" key="13">
    <source>
        <dbReference type="Google" id="ProtNLM"/>
    </source>
</evidence>
<evidence type="ECO:0000256" key="2">
    <source>
        <dbReference type="ARBA" id="ARBA00022516"/>
    </source>
</evidence>
<name>A0A381RMD8_9ZZZZ</name>
<dbReference type="EMBL" id="UINC01002036">
    <property type="protein sequence ID" value="SUZ92159.1"/>
    <property type="molecule type" value="Genomic_DNA"/>
</dbReference>
<organism evidence="12">
    <name type="scientific">marine metagenome</name>
    <dbReference type="NCBI Taxonomy" id="408172"/>
    <lineage>
        <taxon>unclassified sequences</taxon>
        <taxon>metagenomes</taxon>
        <taxon>ecological metagenomes</taxon>
    </lineage>
</organism>
<evidence type="ECO:0000256" key="4">
    <source>
        <dbReference type="ARBA" id="ARBA00023098"/>
    </source>
</evidence>
<keyword evidence="5 11" id="KW-0472">Membrane</keyword>
<dbReference type="InterPro" id="IPR033175">
    <property type="entry name" value="PSD-A"/>
</dbReference>
<dbReference type="InterPro" id="IPR003817">
    <property type="entry name" value="PS_Dcarbxylase"/>
</dbReference>
<dbReference type="NCBIfam" id="NF003685">
    <property type="entry name" value="PRK05305.2-5"/>
    <property type="match status" value="1"/>
</dbReference>
<sequence>MQFKIHNQGWVYFISSLIVTIILFTFFPTIGIILGIFTCYIFYFFRDPERSIPLDDVIVSPADGIVTYIGPSRAPIDLETSDQFFKISIFLNIFNVHVNRMPTSGIVKKIKYIHGKFINATLEKSSEDNERNIILIETHNKENIVVTQIAGLIARRIVCEIEENQEVFLGHRFGIIKFGSRVDLYLPAHYKTLITVGQTVIAGETLISNPNNIENLNKSIKN</sequence>
<dbReference type="PANTHER" id="PTHR35809">
    <property type="entry name" value="ARCHAETIDYLSERINE DECARBOXYLASE PROENZYME-RELATED"/>
    <property type="match status" value="1"/>
</dbReference>
<keyword evidence="7" id="KW-0594">Phospholipid biosynthesis</keyword>
<evidence type="ECO:0000256" key="1">
    <source>
        <dbReference type="ARBA" id="ARBA00022475"/>
    </source>
</evidence>
<dbReference type="Pfam" id="PF02666">
    <property type="entry name" value="PS_Dcarbxylase"/>
    <property type="match status" value="1"/>
</dbReference>
<evidence type="ECO:0000256" key="11">
    <source>
        <dbReference type="SAM" id="Phobius"/>
    </source>
</evidence>
<accession>A0A381RMD8</accession>
<keyword evidence="11" id="KW-1133">Transmembrane helix</keyword>
<evidence type="ECO:0000256" key="10">
    <source>
        <dbReference type="ARBA" id="ARBA00023317"/>
    </source>
</evidence>
<keyword evidence="2" id="KW-0444">Lipid biosynthesis</keyword>
<reference evidence="12" key="1">
    <citation type="submission" date="2018-05" db="EMBL/GenBank/DDBJ databases">
        <authorList>
            <person name="Lanie J.A."/>
            <person name="Ng W.-L."/>
            <person name="Kazmierczak K.M."/>
            <person name="Andrzejewski T.M."/>
            <person name="Davidsen T.M."/>
            <person name="Wayne K.J."/>
            <person name="Tettelin H."/>
            <person name="Glass J.I."/>
            <person name="Rusch D."/>
            <person name="Podicherti R."/>
            <person name="Tsui H.-C.T."/>
            <person name="Winkler M.E."/>
        </authorList>
    </citation>
    <scope>NUCLEOTIDE SEQUENCE</scope>
</reference>
<keyword evidence="1" id="KW-1003">Cell membrane</keyword>
<evidence type="ECO:0000256" key="5">
    <source>
        <dbReference type="ARBA" id="ARBA00023136"/>
    </source>
</evidence>
<feature type="transmembrane region" description="Helical" evidence="11">
    <location>
        <begin position="12"/>
        <end position="45"/>
    </location>
</feature>
<keyword evidence="10" id="KW-0670">Pyruvate</keyword>
<keyword evidence="11" id="KW-0812">Transmembrane</keyword>
<protein>
    <recommendedName>
        <fullName evidence="13">Phosphatidylserine decarboxylase</fullName>
    </recommendedName>
</protein>
<keyword evidence="4" id="KW-0443">Lipid metabolism</keyword>
<proteinExistence type="inferred from homology"/>
<dbReference type="PANTHER" id="PTHR35809:SF1">
    <property type="entry name" value="ARCHAETIDYLSERINE DECARBOXYLASE PROENZYME-RELATED"/>
    <property type="match status" value="1"/>
</dbReference>
<dbReference type="GO" id="GO:0008654">
    <property type="term" value="P:phospholipid biosynthetic process"/>
    <property type="evidence" value="ECO:0007669"/>
    <property type="project" value="UniProtKB-KW"/>
</dbReference>
<evidence type="ECO:0000256" key="3">
    <source>
        <dbReference type="ARBA" id="ARBA00022793"/>
    </source>
</evidence>
<gene>
    <name evidence="12" type="ORF">METZ01_LOCUS45013</name>
</gene>
<evidence type="ECO:0000256" key="9">
    <source>
        <dbReference type="ARBA" id="ARBA00023264"/>
    </source>
</evidence>
<evidence type="ECO:0000256" key="6">
    <source>
        <dbReference type="ARBA" id="ARBA00023145"/>
    </source>
</evidence>
<dbReference type="AlphaFoldDB" id="A0A381RMD8"/>
<dbReference type="HAMAP" id="MF_00664">
    <property type="entry name" value="PS_decarb_PSD_A"/>
    <property type="match status" value="1"/>
</dbReference>
<keyword evidence="9" id="KW-1208">Phospholipid metabolism</keyword>
<keyword evidence="8" id="KW-0456">Lyase</keyword>
<keyword evidence="6" id="KW-0865">Zymogen</keyword>
<keyword evidence="3" id="KW-0210">Decarboxylase</keyword>
<dbReference type="NCBIfam" id="NF003678">
    <property type="entry name" value="PRK05305.1-2"/>
    <property type="match status" value="1"/>
</dbReference>